<dbReference type="InterPro" id="IPR033399">
    <property type="entry name" value="TP_0789-like"/>
</dbReference>
<evidence type="ECO:0000313" key="3">
    <source>
        <dbReference type="EMBL" id="WGK69267.1"/>
    </source>
</evidence>
<organism evidence="4 5">
    <name type="scientific">Candidatus Haliotispira prima</name>
    <dbReference type="NCBI Taxonomy" id="3034016"/>
    <lineage>
        <taxon>Bacteria</taxon>
        <taxon>Pseudomonadati</taxon>
        <taxon>Spirochaetota</taxon>
        <taxon>Spirochaetia</taxon>
        <taxon>Spirochaetales</taxon>
        <taxon>Spirochaetaceae</taxon>
        <taxon>Candidatus Haliotispira</taxon>
    </lineage>
</organism>
<keyword evidence="1" id="KW-0472">Membrane</keyword>
<feature type="domain" description="Uncharacterized protein TP-0789" evidence="2">
    <location>
        <begin position="86"/>
        <end position="275"/>
    </location>
</feature>
<feature type="transmembrane region" description="Helical" evidence="1">
    <location>
        <begin position="7"/>
        <end position="25"/>
    </location>
</feature>
<dbReference type="EMBL" id="CP123443">
    <property type="protein sequence ID" value="WGK69276.1"/>
    <property type="molecule type" value="Genomic_DNA"/>
</dbReference>
<proteinExistence type="predicted"/>
<accession>A0ABY8MGY6</accession>
<dbReference type="Pfam" id="PF17131">
    <property type="entry name" value="LolA_like"/>
    <property type="match status" value="1"/>
</dbReference>
<protein>
    <submittedName>
        <fullName evidence="4">Outer membrane lipoprotein-sorting protein</fullName>
    </submittedName>
</protein>
<evidence type="ECO:0000313" key="5">
    <source>
        <dbReference type="Proteomes" id="UP001228690"/>
    </source>
</evidence>
<keyword evidence="4" id="KW-0449">Lipoprotein</keyword>
<dbReference type="EMBL" id="CP123443">
    <property type="protein sequence ID" value="WGK69267.1"/>
    <property type="molecule type" value="Genomic_DNA"/>
</dbReference>
<evidence type="ECO:0000313" key="4">
    <source>
        <dbReference type="EMBL" id="WGK69276.1"/>
    </source>
</evidence>
<keyword evidence="1" id="KW-1133">Transmembrane helix</keyword>
<dbReference type="CDD" id="cd16329">
    <property type="entry name" value="LolA_like"/>
    <property type="match status" value="1"/>
</dbReference>
<dbReference type="Proteomes" id="UP001228690">
    <property type="component" value="Chromosome"/>
</dbReference>
<keyword evidence="1" id="KW-0812">Transmembrane</keyword>
<sequence>MVRNVRSISNVTGVIIAIVLVVFAPHRDIEARNELGSPEDVMRKVEGRDRGNSSKSHLVLQNIRGSVTEERTLQNYTRLEDDYEARLLFVENPPNLQGTSYLIHDYSTSAGPNARADKGTDNDRIWNYLPSVGQTKRIALDEQSQKFLGSEFSFADLNRTNWQSYVLRFVKQEYMLKNGEAAWVISAVPNAQEERRTGYTKVLVYVQKSNFVIVQAVYDLQGRAGRKFMQVAQLSQIQGIWTPQKTVVTTLEPGGKRRSSKMTLRDIEYNVKLPYDFGPGELKR</sequence>
<dbReference type="Gene3D" id="2.50.20.10">
    <property type="entry name" value="Lipoprotein localisation LolA/LolB/LppX"/>
    <property type="match status" value="1"/>
</dbReference>
<reference evidence="4 5" key="1">
    <citation type="submission" date="2023-04" db="EMBL/GenBank/DDBJ databases">
        <title>Spirochaete genome identified in red abalone sample constitutes a novel genus.</title>
        <authorList>
            <person name="Sharma S.P."/>
            <person name="Purcell C.M."/>
            <person name="Hyde J.R."/>
            <person name="Severin A.J."/>
        </authorList>
    </citation>
    <scope>NUCLEOTIDE SEQUENCE [LARGE SCALE GENOMIC DNA]</scope>
    <source>
        <strain evidence="4 5">SP-2023</strain>
    </source>
</reference>
<evidence type="ECO:0000256" key="1">
    <source>
        <dbReference type="SAM" id="Phobius"/>
    </source>
</evidence>
<name>A0ABY8MGY6_9SPIO</name>
<gene>
    <name evidence="4" type="ORF">P0082_00015</name>
    <name evidence="3" type="ORF">P0082_12455</name>
</gene>
<keyword evidence="5" id="KW-1185">Reference proteome</keyword>
<evidence type="ECO:0000259" key="2">
    <source>
        <dbReference type="Pfam" id="PF17131"/>
    </source>
</evidence>
<dbReference type="RefSeq" id="WP_326927456.1">
    <property type="nucleotide sequence ID" value="NZ_CP123443.1"/>
</dbReference>